<dbReference type="Proteomes" id="UP000092555">
    <property type="component" value="Unassembled WGS sequence"/>
</dbReference>
<dbReference type="PANTHER" id="PTHR20861">
    <property type="entry name" value="HOMOSERINE/4-DIPHOSPHOCYTIDYL-2-C-METHYL-D-ERYTHRITOL KINASE"/>
    <property type="match status" value="1"/>
</dbReference>
<dbReference type="InterPro" id="IPR014721">
    <property type="entry name" value="Ribsml_uS5_D2-typ_fold_subgr"/>
</dbReference>
<dbReference type="Gene3D" id="3.30.70.890">
    <property type="entry name" value="GHMP kinase, C-terminal domain"/>
    <property type="match status" value="1"/>
</dbReference>
<keyword evidence="6" id="KW-0808">Transferase</keyword>
<protein>
    <recommendedName>
        <fullName evidence="4">Homoserine kinase</fullName>
        <ecNumber evidence="3">2.7.1.39</ecNumber>
    </recommendedName>
</protein>
<evidence type="ECO:0000256" key="3">
    <source>
        <dbReference type="ARBA" id="ARBA00012078"/>
    </source>
</evidence>
<evidence type="ECO:0000256" key="2">
    <source>
        <dbReference type="ARBA" id="ARBA00007370"/>
    </source>
</evidence>
<evidence type="ECO:0000256" key="6">
    <source>
        <dbReference type="ARBA" id="ARBA00022679"/>
    </source>
</evidence>
<dbReference type="Gene3D" id="3.30.230.10">
    <property type="match status" value="1"/>
</dbReference>
<dbReference type="GO" id="GO:0004413">
    <property type="term" value="F:homoserine kinase activity"/>
    <property type="evidence" value="ECO:0007669"/>
    <property type="project" value="UniProtKB-EC"/>
</dbReference>
<reference evidence="14 15" key="1">
    <citation type="submission" date="2016-05" db="EMBL/GenBank/DDBJ databases">
        <title>Comparative genomics of biotechnologically important yeasts.</title>
        <authorList>
            <consortium name="DOE Joint Genome Institute"/>
            <person name="Riley R."/>
            <person name="Haridas S."/>
            <person name="Wolfe K.H."/>
            <person name="Lopes M.R."/>
            <person name="Hittinger C.T."/>
            <person name="Goker M."/>
            <person name="Salamov A."/>
            <person name="Wisecaver J."/>
            <person name="Long T.M."/>
            <person name="Aerts A.L."/>
            <person name="Barry K."/>
            <person name="Choi C."/>
            <person name="Clum A."/>
            <person name="Coughlan A.Y."/>
            <person name="Deshpande S."/>
            <person name="Douglass A.P."/>
            <person name="Hanson S.J."/>
            <person name="Klenk H.-P."/>
            <person name="LaButti K."/>
            <person name="Lapidus A."/>
            <person name="Lindquist E."/>
            <person name="Lipzen A."/>
            <person name="Meier-kolthoff J.P."/>
            <person name="Ohm R.A."/>
            <person name="Otillar R.P."/>
            <person name="Pangilinan J."/>
            <person name="Peng Y."/>
            <person name="Rokas A."/>
            <person name="Rosa C.A."/>
            <person name="Scheuner C."/>
            <person name="Sibirny A.A."/>
            <person name="Slot J.C."/>
            <person name="Stielow J.B."/>
            <person name="Sun H."/>
            <person name="Kurtzman C.P."/>
            <person name="Blackwell M."/>
            <person name="Grigoriev I.V."/>
            <person name="Jeffries T.W."/>
        </authorList>
    </citation>
    <scope>NUCLEOTIDE SEQUENCE [LARGE SCALE GENOMIC DNA]</scope>
    <source>
        <strain evidence="14 15">NRRL YB-4993</strain>
    </source>
</reference>
<dbReference type="GeneID" id="30030132"/>
<evidence type="ECO:0000256" key="4">
    <source>
        <dbReference type="ARBA" id="ARBA00017858"/>
    </source>
</evidence>
<keyword evidence="15" id="KW-1185">Reference proteome</keyword>
<evidence type="ECO:0000256" key="7">
    <source>
        <dbReference type="ARBA" id="ARBA00022697"/>
    </source>
</evidence>
<evidence type="ECO:0000256" key="10">
    <source>
        <dbReference type="ARBA" id="ARBA00022840"/>
    </source>
</evidence>
<evidence type="ECO:0000313" key="15">
    <source>
        <dbReference type="Proteomes" id="UP000092555"/>
    </source>
</evidence>
<keyword evidence="8" id="KW-0547">Nucleotide-binding</keyword>
<evidence type="ECO:0000313" key="14">
    <source>
        <dbReference type="EMBL" id="OBA22197.1"/>
    </source>
</evidence>
<comment type="caution">
    <text evidence="14">The sequence shown here is derived from an EMBL/GenBank/DDBJ whole genome shotgun (WGS) entry which is preliminary data.</text>
</comment>
<comment type="function">
    <text evidence="12">Commits homoserine to the threonine biosynthesis pathway by catalyzing its O-phosphorylation.</text>
</comment>
<dbReference type="HAMAP" id="MF_00384">
    <property type="entry name" value="Homoser_kinase"/>
    <property type="match status" value="1"/>
</dbReference>
<keyword evidence="10" id="KW-0067">ATP-binding</keyword>
<dbReference type="RefSeq" id="XP_018712693.1">
    <property type="nucleotide sequence ID" value="XM_018857156.1"/>
</dbReference>
<name>A0A1A0HE70_9ASCO</name>
<evidence type="ECO:0000256" key="8">
    <source>
        <dbReference type="ARBA" id="ARBA00022741"/>
    </source>
</evidence>
<evidence type="ECO:0000259" key="13">
    <source>
        <dbReference type="Pfam" id="PF00288"/>
    </source>
</evidence>
<dbReference type="AlphaFoldDB" id="A0A1A0HE70"/>
<dbReference type="InterPro" id="IPR036554">
    <property type="entry name" value="GHMP_kinase_C_sf"/>
</dbReference>
<comment type="pathway">
    <text evidence="1">Amino-acid biosynthesis; L-threonine biosynthesis; L-threonine from L-aspartate: step 4/5.</text>
</comment>
<organism evidence="14 15">
    <name type="scientific">Metschnikowia bicuspidata var. bicuspidata NRRL YB-4993</name>
    <dbReference type="NCBI Taxonomy" id="869754"/>
    <lineage>
        <taxon>Eukaryota</taxon>
        <taxon>Fungi</taxon>
        <taxon>Dikarya</taxon>
        <taxon>Ascomycota</taxon>
        <taxon>Saccharomycotina</taxon>
        <taxon>Pichiomycetes</taxon>
        <taxon>Metschnikowiaceae</taxon>
        <taxon>Metschnikowia</taxon>
    </lineage>
</organism>
<dbReference type="STRING" id="869754.A0A1A0HE70"/>
<comment type="catalytic activity">
    <reaction evidence="11">
        <text>L-homoserine + ATP = O-phospho-L-homoserine + ADP + H(+)</text>
        <dbReference type="Rhea" id="RHEA:13985"/>
        <dbReference type="ChEBI" id="CHEBI:15378"/>
        <dbReference type="ChEBI" id="CHEBI:30616"/>
        <dbReference type="ChEBI" id="CHEBI:57476"/>
        <dbReference type="ChEBI" id="CHEBI:57590"/>
        <dbReference type="ChEBI" id="CHEBI:456216"/>
        <dbReference type="EC" id="2.7.1.39"/>
    </reaction>
    <physiologicalReaction direction="left-to-right" evidence="11">
        <dbReference type="Rhea" id="RHEA:13986"/>
    </physiologicalReaction>
</comment>
<dbReference type="Pfam" id="PF00288">
    <property type="entry name" value="GHMP_kinases_N"/>
    <property type="match status" value="1"/>
</dbReference>
<comment type="similarity">
    <text evidence="2">Belongs to the GHMP kinase family. Homoserine kinase subfamily.</text>
</comment>
<feature type="domain" description="GHMP kinase N-terminal" evidence="13">
    <location>
        <begin position="68"/>
        <end position="152"/>
    </location>
</feature>
<dbReference type="OrthoDB" id="195231at2759"/>
<accession>A0A1A0HE70</accession>
<gene>
    <name evidence="14" type="ORF">METBIDRAFT_39573</name>
</gene>
<dbReference type="PIRSF" id="PIRSF000676">
    <property type="entry name" value="Homoser_kin"/>
    <property type="match status" value="1"/>
</dbReference>
<dbReference type="InterPro" id="IPR006204">
    <property type="entry name" value="GHMP_kinase_N_dom"/>
</dbReference>
<keyword evidence="7" id="KW-0791">Threonine biosynthesis</keyword>
<dbReference type="NCBIfam" id="TIGR00191">
    <property type="entry name" value="thrB"/>
    <property type="match status" value="1"/>
</dbReference>
<dbReference type="FunFam" id="3.30.230.10:FF:000068">
    <property type="entry name" value="Homoserine kinase"/>
    <property type="match status" value="1"/>
</dbReference>
<dbReference type="PRINTS" id="PR00958">
    <property type="entry name" value="HOMSERKINASE"/>
</dbReference>
<dbReference type="InterPro" id="IPR020568">
    <property type="entry name" value="Ribosomal_Su5_D2-typ_SF"/>
</dbReference>
<dbReference type="PROSITE" id="PS00627">
    <property type="entry name" value="GHMP_KINASES_ATP"/>
    <property type="match status" value="1"/>
</dbReference>
<keyword evidence="5" id="KW-0028">Amino-acid biosynthesis</keyword>
<dbReference type="PANTHER" id="PTHR20861:SF1">
    <property type="entry name" value="HOMOSERINE KINASE"/>
    <property type="match status" value="1"/>
</dbReference>
<dbReference type="EC" id="2.7.1.39" evidence="3"/>
<dbReference type="InterPro" id="IPR006203">
    <property type="entry name" value="GHMP_knse_ATP-bd_CS"/>
</dbReference>
<keyword evidence="9 14" id="KW-0418">Kinase</keyword>
<sequence>MRDFTIKVPASSANIGPGFDVLGIGLNLYLEIHVRVDSAIDTSVDTHNAKLAYEGDSAANVPLQSERNLVTQTALYVMRCNGIENFPPGTQIFVKNPIPLGRGLGSSGAAIVGGVMLGNEVGGFNFSKERLLDYCLLIERHPDNIAAAMLGGFVGSYLNELSSENQAAISVPLENILPKIHTPRASYENNPPPIAIGLYLKYQWNDKIRCVTIIPEFEVKTDDSRAVLPLSYEKKDIVFNLQRLAVLTTALTLDPPNHGMIYEAMKDKIHQPYRAQLIPGLDSVLKNVTAETTNGLCGICLSGAGPTILCLATDNFEGIANTVIDIFEQNNVKCTWKLLDLAFDGAVVDCLLEA</sequence>
<evidence type="ECO:0000256" key="5">
    <source>
        <dbReference type="ARBA" id="ARBA00022605"/>
    </source>
</evidence>
<dbReference type="SUPFAM" id="SSF55060">
    <property type="entry name" value="GHMP Kinase, C-terminal domain"/>
    <property type="match status" value="1"/>
</dbReference>
<evidence type="ECO:0000256" key="12">
    <source>
        <dbReference type="ARBA" id="ARBA00054121"/>
    </source>
</evidence>
<dbReference type="UniPathway" id="UPA00050">
    <property type="reaction ID" value="UER00064"/>
</dbReference>
<evidence type="ECO:0000256" key="1">
    <source>
        <dbReference type="ARBA" id="ARBA00005015"/>
    </source>
</evidence>
<evidence type="ECO:0000256" key="9">
    <source>
        <dbReference type="ARBA" id="ARBA00022777"/>
    </source>
</evidence>
<dbReference type="EMBL" id="LXTC01000002">
    <property type="protein sequence ID" value="OBA22197.1"/>
    <property type="molecule type" value="Genomic_DNA"/>
</dbReference>
<dbReference type="GO" id="GO:0009088">
    <property type="term" value="P:threonine biosynthetic process"/>
    <property type="evidence" value="ECO:0007669"/>
    <property type="project" value="UniProtKB-UniPathway"/>
</dbReference>
<proteinExistence type="inferred from homology"/>
<dbReference type="SUPFAM" id="SSF54211">
    <property type="entry name" value="Ribosomal protein S5 domain 2-like"/>
    <property type="match status" value="1"/>
</dbReference>
<dbReference type="InterPro" id="IPR000870">
    <property type="entry name" value="Homoserine_kinase"/>
</dbReference>
<dbReference type="GO" id="GO:0005524">
    <property type="term" value="F:ATP binding"/>
    <property type="evidence" value="ECO:0007669"/>
    <property type="project" value="UniProtKB-KW"/>
</dbReference>
<evidence type="ECO:0000256" key="11">
    <source>
        <dbReference type="ARBA" id="ARBA00049913"/>
    </source>
</evidence>